<dbReference type="PANTHER" id="PTHR43081:SF1">
    <property type="entry name" value="ADENYLATE CYCLASE, TERMINAL-DIFFERENTIATION SPECIFIC"/>
    <property type="match status" value="1"/>
</dbReference>
<sequence length="887" mass="96552">MQQVPATPDMDATAGAPAPRVHTLLLTDLCDSVALVERLGDTAAAELFQEHDRLVLRLQQQWKGRMIDRSDGLLLLFERPVNGLGFALDYRQGLEQLGQLRGIGLQARTGMHVGEVLTWHNSVEAVQAGAKPLEVEGLAKPLAARLMALARPGQILLSAVAESLAHRSARELGARSEHLLWRSHGRWHFKGVPTRQEVFEVGEPGFAPLRMPRSTPKAWRDLPLWRRPMALVAEATLLVALGVGAWFIARPEPAIAFAERDWVVMGDLRNLTGNALLDDSVMQALRVSLEQSRHVNVLSDMKTRDTLSRMRRDPVVSRLDRTLASEVALRDGARLVILPAVSEVGGKLRLSMEIVDPHTQTTIRSDFVDGRGLESLLASVDAIALRLRGHLGETSTSVKAASQPLPSVTTSNLHALRAYALGLQATRQGKWQQAMQMYGEATTLDPEFALGYLGAARVMVARSERPAAMPFLDRALALRHRLPDRERLYLDAWEAELRAPAQALEKWQLMAGLYPDDFAGQANSAWHLFSVNRMDEALPFAQAADVPQDPLRPLAADFLARILLAKGAAEPALKRLREIGNETQAGQGRRIANVLAVLERPAEAMAALEAIKPSGYAGTDLVPMIDRVSLALDQGKWAQARAAADGALEASSTQDAFLHLQFRFISGVVAQMAGASLPRSARAATAKALVNAMADPAWDPSNRADLTSMLLANAWLAQREGDASLAADALRQVDALPDKGRLGTTTAALQRIVQAGQLAANGRHDEASRLLSPRADDLYQSRVALYRVLAASGRHAEAETQARWLLQQRGLAYVEANASQVLQPLNVADSRLARLWLAESLAAQGKSSQATAEMQVFLRQWPASVLSPQLLSRAEAILSASKQKITA</sequence>
<reference evidence="1 2" key="1">
    <citation type="journal article" date="2015" name="Genome Announc.">
        <title>Complete Genome Sequencing of Stenotrophomonas acidaminiphila ZAC14D2_NAIMI4_2, a Multidrug-Resistant Strain Isolated from Sediments of a Polluted River in Mexico, Uncovers New Antibiotic Resistance Genes and a Novel Class-II Lasso Peptide Biosynthesis Gene Cluster.</title>
        <authorList>
            <person name="Vinuesa P."/>
            <person name="Ochoa-Sanchez L.E."/>
        </authorList>
    </citation>
    <scope>NUCLEOTIDE SEQUENCE [LARGE SCALE GENOMIC DNA]</scope>
    <source>
        <strain evidence="1 2">ZAC14D2_NAIMI4_2</strain>
    </source>
</reference>
<dbReference type="InterPro" id="IPR050697">
    <property type="entry name" value="Adenylyl/Guanylyl_Cyclase_3/4"/>
</dbReference>
<gene>
    <name evidence="1" type="ORF">AOT14_34740</name>
</gene>
<keyword evidence="2" id="KW-1185">Reference proteome</keyword>
<dbReference type="GO" id="GO:0009190">
    <property type="term" value="P:cyclic nucleotide biosynthetic process"/>
    <property type="evidence" value="ECO:0007669"/>
    <property type="project" value="InterPro"/>
</dbReference>
<proteinExistence type="predicted"/>
<dbReference type="AlphaFoldDB" id="A0A0R0DWN2"/>
<dbReference type="PATRIC" id="fig|128780.6.peg.3517"/>
<dbReference type="InterPro" id="IPR001054">
    <property type="entry name" value="A/G_cyclase"/>
</dbReference>
<dbReference type="OrthoDB" id="5928393at2"/>
<evidence type="ECO:0000313" key="1">
    <source>
        <dbReference type="EMBL" id="ALJ29810.1"/>
    </source>
</evidence>
<dbReference type="GO" id="GO:0035556">
    <property type="term" value="P:intracellular signal transduction"/>
    <property type="evidence" value="ECO:0007669"/>
    <property type="project" value="InterPro"/>
</dbReference>
<name>A0A0R0DWN2_9GAMM</name>
<dbReference type="InterPro" id="IPR019734">
    <property type="entry name" value="TPR_rpt"/>
</dbReference>
<dbReference type="PANTHER" id="PTHR43081">
    <property type="entry name" value="ADENYLATE CYCLASE, TERMINAL-DIFFERENTIATION SPECIFIC-RELATED"/>
    <property type="match status" value="1"/>
</dbReference>
<dbReference type="GO" id="GO:0004016">
    <property type="term" value="F:adenylate cyclase activity"/>
    <property type="evidence" value="ECO:0007669"/>
    <property type="project" value="UniProtKB-ARBA"/>
</dbReference>
<accession>A0A0R0DWN2</accession>
<dbReference type="Proteomes" id="UP000061010">
    <property type="component" value="Chromosome"/>
</dbReference>
<dbReference type="SUPFAM" id="SSF55073">
    <property type="entry name" value="Nucleotide cyclase"/>
    <property type="match status" value="1"/>
</dbReference>
<evidence type="ECO:0000313" key="2">
    <source>
        <dbReference type="Proteomes" id="UP000061010"/>
    </source>
</evidence>
<dbReference type="InterPro" id="IPR011990">
    <property type="entry name" value="TPR-like_helical_dom_sf"/>
</dbReference>
<dbReference type="KEGG" id="sacz:AOT14_34740"/>
<dbReference type="InterPro" id="IPR030966">
    <property type="entry name" value="Mod_pep_cyc"/>
</dbReference>
<dbReference type="PROSITE" id="PS50005">
    <property type="entry name" value="TPR"/>
    <property type="match status" value="1"/>
</dbReference>
<dbReference type="Gene3D" id="3.30.70.1230">
    <property type="entry name" value="Nucleotide cyclase"/>
    <property type="match status" value="1"/>
</dbReference>
<dbReference type="Gene3D" id="1.25.40.10">
    <property type="entry name" value="Tetratricopeptide repeat domain"/>
    <property type="match status" value="1"/>
</dbReference>
<organism evidence="1 2">
    <name type="scientific">Stenotrophomonas acidaminiphila</name>
    <dbReference type="NCBI Taxonomy" id="128780"/>
    <lineage>
        <taxon>Bacteria</taxon>
        <taxon>Pseudomonadati</taxon>
        <taxon>Pseudomonadota</taxon>
        <taxon>Gammaproteobacteria</taxon>
        <taxon>Lysobacterales</taxon>
        <taxon>Lysobacteraceae</taxon>
        <taxon>Stenotrophomonas</taxon>
    </lineage>
</organism>
<dbReference type="NCBIfam" id="TIGR04510">
    <property type="entry name" value="mod_pep_cyc"/>
    <property type="match status" value="1"/>
</dbReference>
<dbReference type="CDD" id="cd07302">
    <property type="entry name" value="CHD"/>
    <property type="match status" value="1"/>
</dbReference>
<dbReference type="SUPFAM" id="SSF48452">
    <property type="entry name" value="TPR-like"/>
    <property type="match status" value="1"/>
</dbReference>
<dbReference type="EMBL" id="CP012900">
    <property type="protein sequence ID" value="ALJ29810.1"/>
    <property type="molecule type" value="Genomic_DNA"/>
</dbReference>
<protein>
    <submittedName>
        <fullName evidence="1">Adenylate cyclase</fullName>
    </submittedName>
</protein>
<dbReference type="InterPro" id="IPR029787">
    <property type="entry name" value="Nucleotide_cyclase"/>
</dbReference>